<proteinExistence type="predicted"/>
<evidence type="ECO:0000256" key="1">
    <source>
        <dbReference type="SAM" id="MobiDB-lite"/>
    </source>
</evidence>
<evidence type="ECO:0000313" key="2">
    <source>
        <dbReference type="EMBL" id="GFR96689.1"/>
    </source>
</evidence>
<protein>
    <recommendedName>
        <fullName evidence="4">Homeobox domain-containing protein</fullName>
    </recommendedName>
</protein>
<keyword evidence="3" id="KW-1185">Reference proteome</keyword>
<name>A0AAV4HGB9_9GAST</name>
<dbReference type="Proteomes" id="UP000762676">
    <property type="component" value="Unassembled WGS sequence"/>
</dbReference>
<evidence type="ECO:0000313" key="3">
    <source>
        <dbReference type="Proteomes" id="UP000762676"/>
    </source>
</evidence>
<feature type="compositionally biased region" description="Basic and acidic residues" evidence="1">
    <location>
        <begin position="372"/>
        <end position="388"/>
    </location>
</feature>
<accession>A0AAV4HGB9</accession>
<sequence length="502" mass="56467">MNFDSKRDDHCIFCEVTVSSNLAYHFVERHGDEYDVVYLNYLLKNPSRHSDFLPHLIHLTNKGNFLFNVKVLRAFAWEKCTFRDEPECCPFSEIGALSQVSTQDNWSREVRELVLPYIEQASMQAVVQKDPLLLRFGALFLKKFGGERAQDIAKRLNRLGSLVLHLKQKDGTNKFLLNYITGDSFERVIEVAEQLFGTVDALNFKAPALTLKIGFLLTIVANVKRGWAFQCSAQSCSDAENFLCLLQRKTRCGVGKGPGLNKKVNRKVKKSSSSFLTTKQEGKNVPASAEESRRNARPSGKISDTASTGTGRVGCEKPCEDQTYQTTGKARTPRENSTKDPTNTVSVTTTSDKSISGTETEPYSQPKSTSSKKAESKRVKPVSSEKVKGNLKKKAQKDPSDSVSKATTPAKVGTKVKKRTKVKKQASQKWTDLEVSVLNRVFEPYLHEKFYPTRRTLQKAITEHPCLQHRTVAQMRSKLQYLKVKLMLKKGRAKMLQAVELV</sequence>
<reference evidence="2 3" key="1">
    <citation type="journal article" date="2021" name="Elife">
        <title>Chloroplast acquisition without the gene transfer in kleptoplastic sea slugs, Plakobranchus ocellatus.</title>
        <authorList>
            <person name="Maeda T."/>
            <person name="Takahashi S."/>
            <person name="Yoshida T."/>
            <person name="Shimamura S."/>
            <person name="Takaki Y."/>
            <person name="Nagai Y."/>
            <person name="Toyoda A."/>
            <person name="Suzuki Y."/>
            <person name="Arimoto A."/>
            <person name="Ishii H."/>
            <person name="Satoh N."/>
            <person name="Nishiyama T."/>
            <person name="Hasebe M."/>
            <person name="Maruyama T."/>
            <person name="Minagawa J."/>
            <person name="Obokata J."/>
            <person name="Shigenobu S."/>
        </authorList>
    </citation>
    <scope>NUCLEOTIDE SEQUENCE [LARGE SCALE GENOMIC DNA]</scope>
</reference>
<dbReference type="AlphaFoldDB" id="A0AAV4HGB9"/>
<comment type="caution">
    <text evidence="2">The sequence shown here is derived from an EMBL/GenBank/DDBJ whole genome shotgun (WGS) entry which is preliminary data.</text>
</comment>
<evidence type="ECO:0008006" key="4">
    <source>
        <dbReference type="Google" id="ProtNLM"/>
    </source>
</evidence>
<feature type="compositionally biased region" description="Polar residues" evidence="1">
    <location>
        <begin position="339"/>
        <end position="371"/>
    </location>
</feature>
<gene>
    <name evidence="2" type="ORF">ElyMa_002726400</name>
</gene>
<organism evidence="2 3">
    <name type="scientific">Elysia marginata</name>
    <dbReference type="NCBI Taxonomy" id="1093978"/>
    <lineage>
        <taxon>Eukaryota</taxon>
        <taxon>Metazoa</taxon>
        <taxon>Spiralia</taxon>
        <taxon>Lophotrochozoa</taxon>
        <taxon>Mollusca</taxon>
        <taxon>Gastropoda</taxon>
        <taxon>Heterobranchia</taxon>
        <taxon>Euthyneura</taxon>
        <taxon>Panpulmonata</taxon>
        <taxon>Sacoglossa</taxon>
        <taxon>Placobranchoidea</taxon>
        <taxon>Plakobranchidae</taxon>
        <taxon>Elysia</taxon>
    </lineage>
</organism>
<dbReference type="EMBL" id="BMAT01005599">
    <property type="protein sequence ID" value="GFR96689.1"/>
    <property type="molecule type" value="Genomic_DNA"/>
</dbReference>
<feature type="region of interest" description="Disordered" evidence="1">
    <location>
        <begin position="263"/>
        <end position="415"/>
    </location>
</feature>